<comment type="caution">
    <text evidence="1">The sequence shown here is derived from an EMBL/GenBank/DDBJ whole genome shotgun (WGS) entry which is preliminary data.</text>
</comment>
<dbReference type="AlphaFoldDB" id="A0A9P9WMU1"/>
<evidence type="ECO:0000313" key="1">
    <source>
        <dbReference type="EMBL" id="KAI1871007.1"/>
    </source>
</evidence>
<protein>
    <submittedName>
        <fullName evidence="1">Uncharacterized protein</fullName>
    </submittedName>
</protein>
<accession>A0A9P9WMU1</accession>
<dbReference type="Proteomes" id="UP000829685">
    <property type="component" value="Unassembled WGS sequence"/>
</dbReference>
<name>A0A9P9WMU1_9PEZI</name>
<sequence>MTERPKPFRFLFMDREDPDSKSCLCDGTTFRTDPQRGLVHDLWLEMGSTGYLENGDTLTFAPCPAHIHANKYYDLLMAFLRSWFYHANVSEDMSAHQQNRLRAESLWCLAEIDWWRSRMNPQKFPIDKLYTRMAFALLRIWNTRRPFKALKKILSTNTSFDLPTVRLGIDWANAILQARVSRATLRQRSSVDLDKEWIGYRITVDRLCELLDLPIDDWTPDMDALITMVDSLSLIKDVRKDLPMAEVKQLLSSGADNIQPMFREHVQFLAERLPEQVEDYSEETPEGDRSEFHDEICQLIKNTRTFAATLTEDARSWRVNWLEQVRHLNDNPPYVDPNKIKVFAAMTDHLASGNQVFRERLLEFRGHIDRLETLIYADMSGASIEVAETI</sequence>
<reference evidence="1" key="1">
    <citation type="submission" date="2021-03" db="EMBL/GenBank/DDBJ databases">
        <title>Revisited historic fungal species revealed as producer of novel bioactive compounds through whole genome sequencing and comparative genomics.</title>
        <authorList>
            <person name="Vignolle G.A."/>
            <person name="Hochenegger N."/>
            <person name="Mach R.L."/>
            <person name="Mach-Aigner A.R."/>
            <person name="Javad Rahimi M."/>
            <person name="Salim K.A."/>
            <person name="Chan C.M."/>
            <person name="Lim L.B.L."/>
            <person name="Cai F."/>
            <person name="Druzhinina I.S."/>
            <person name="U'Ren J.M."/>
            <person name="Derntl C."/>
        </authorList>
    </citation>
    <scope>NUCLEOTIDE SEQUENCE</scope>
    <source>
        <strain evidence="1">TUCIM 5799</strain>
    </source>
</reference>
<evidence type="ECO:0000313" key="2">
    <source>
        <dbReference type="Proteomes" id="UP000829685"/>
    </source>
</evidence>
<keyword evidence="2" id="KW-1185">Reference proteome</keyword>
<dbReference type="EMBL" id="JAFIMR010000013">
    <property type="protein sequence ID" value="KAI1871007.1"/>
    <property type="molecule type" value="Genomic_DNA"/>
</dbReference>
<proteinExistence type="predicted"/>
<gene>
    <name evidence="1" type="ORF">JX265_006047</name>
</gene>
<organism evidence="1 2">
    <name type="scientific">Neoarthrinium moseri</name>
    <dbReference type="NCBI Taxonomy" id="1658444"/>
    <lineage>
        <taxon>Eukaryota</taxon>
        <taxon>Fungi</taxon>
        <taxon>Dikarya</taxon>
        <taxon>Ascomycota</taxon>
        <taxon>Pezizomycotina</taxon>
        <taxon>Sordariomycetes</taxon>
        <taxon>Xylariomycetidae</taxon>
        <taxon>Amphisphaeriales</taxon>
        <taxon>Apiosporaceae</taxon>
        <taxon>Neoarthrinium</taxon>
    </lineage>
</organism>